<name>A0AAV8VJJ9_9CUCU</name>
<keyword evidence="2" id="KW-1185">Reference proteome</keyword>
<organism evidence="1 2">
    <name type="scientific">Exocentrus adspersus</name>
    <dbReference type="NCBI Taxonomy" id="1586481"/>
    <lineage>
        <taxon>Eukaryota</taxon>
        <taxon>Metazoa</taxon>
        <taxon>Ecdysozoa</taxon>
        <taxon>Arthropoda</taxon>
        <taxon>Hexapoda</taxon>
        <taxon>Insecta</taxon>
        <taxon>Pterygota</taxon>
        <taxon>Neoptera</taxon>
        <taxon>Endopterygota</taxon>
        <taxon>Coleoptera</taxon>
        <taxon>Polyphaga</taxon>
        <taxon>Cucujiformia</taxon>
        <taxon>Chrysomeloidea</taxon>
        <taxon>Cerambycidae</taxon>
        <taxon>Lamiinae</taxon>
        <taxon>Acanthocinini</taxon>
        <taxon>Exocentrus</taxon>
    </lineage>
</organism>
<reference evidence="1 2" key="1">
    <citation type="journal article" date="2023" name="Insect Mol. Biol.">
        <title>Genome sequencing provides insights into the evolution of gene families encoding plant cell wall-degrading enzymes in longhorned beetles.</title>
        <authorList>
            <person name="Shin N.R."/>
            <person name="Okamura Y."/>
            <person name="Kirsch R."/>
            <person name="Pauchet Y."/>
        </authorList>
    </citation>
    <scope>NUCLEOTIDE SEQUENCE [LARGE SCALE GENOMIC DNA]</scope>
    <source>
        <strain evidence="1">EAD_L_NR</strain>
    </source>
</reference>
<evidence type="ECO:0000313" key="1">
    <source>
        <dbReference type="EMBL" id="KAJ8914322.1"/>
    </source>
</evidence>
<protein>
    <recommendedName>
        <fullName evidence="3">Nuclease HARBI1</fullName>
    </recommendedName>
</protein>
<sequence length="147" mass="16531">EPSLTRPYNPPLSDQQVIGYFRLSKDIVNELVNIVTSFMPNAARPCPLRFLGSGSYQGITGSDAYVYVSQSSISQCIQQVCGALNEPAILNEWVCFPRDIIELQNLRTRFYQQHHFPGAIGCIDCTHIVIIAPPQNEPQHPEHIYIC</sequence>
<evidence type="ECO:0008006" key="3">
    <source>
        <dbReference type="Google" id="ProtNLM"/>
    </source>
</evidence>
<dbReference type="AlphaFoldDB" id="A0AAV8VJJ9"/>
<dbReference type="EMBL" id="JANEYG010000074">
    <property type="protein sequence ID" value="KAJ8914322.1"/>
    <property type="molecule type" value="Genomic_DNA"/>
</dbReference>
<comment type="caution">
    <text evidence="1">The sequence shown here is derived from an EMBL/GenBank/DDBJ whole genome shotgun (WGS) entry which is preliminary data.</text>
</comment>
<feature type="non-terminal residue" evidence="1">
    <location>
        <position position="1"/>
    </location>
</feature>
<proteinExistence type="predicted"/>
<gene>
    <name evidence="1" type="ORF">NQ315_011309</name>
</gene>
<dbReference type="Proteomes" id="UP001159042">
    <property type="component" value="Unassembled WGS sequence"/>
</dbReference>
<accession>A0AAV8VJJ9</accession>
<evidence type="ECO:0000313" key="2">
    <source>
        <dbReference type="Proteomes" id="UP001159042"/>
    </source>
</evidence>